<dbReference type="InterPro" id="IPR035986">
    <property type="entry name" value="PKD_dom_sf"/>
</dbReference>
<dbReference type="SMART" id="SM00089">
    <property type="entry name" value="PKD"/>
    <property type="match status" value="1"/>
</dbReference>
<feature type="chain" id="PRO_5011228937" evidence="1">
    <location>
        <begin position="24"/>
        <end position="332"/>
    </location>
</feature>
<dbReference type="Pfam" id="PF00801">
    <property type="entry name" value="PKD"/>
    <property type="match status" value="1"/>
</dbReference>
<reference evidence="3 4" key="1">
    <citation type="submission" date="2017-05" db="EMBL/GenBank/DDBJ databases">
        <title>The complete genome sequence of Deinococcus ficus isolated from the rhizosphere of the Ficus religiosa L. in Taiwan.</title>
        <authorList>
            <person name="Wu K.-M."/>
            <person name="Liao T.-L."/>
            <person name="Liu Y.-M."/>
            <person name="Young C.-C."/>
            <person name="Tsai S.-F."/>
        </authorList>
    </citation>
    <scope>NUCLEOTIDE SEQUENCE [LARGE SCALE GENOMIC DNA]</scope>
    <source>
        <strain evidence="3 4">CC-FR2-10</strain>
    </source>
</reference>
<dbReference type="Proteomes" id="UP000259030">
    <property type="component" value="Chromosome"/>
</dbReference>
<protein>
    <submittedName>
        <fullName evidence="3">Alkaline phosphatase</fullName>
    </submittedName>
</protein>
<feature type="domain" description="PKD" evidence="2">
    <location>
        <begin position="55"/>
        <end position="108"/>
    </location>
</feature>
<dbReference type="SUPFAM" id="SSF55797">
    <property type="entry name" value="PR-1-like"/>
    <property type="match status" value="1"/>
</dbReference>
<dbReference type="Pfam" id="PF00188">
    <property type="entry name" value="CAP"/>
    <property type="match status" value="1"/>
</dbReference>
<dbReference type="STRING" id="317577.GCA_000419625_01558"/>
<dbReference type="PANTHER" id="PTHR31157:SF1">
    <property type="entry name" value="SCP DOMAIN-CONTAINING PROTEIN"/>
    <property type="match status" value="1"/>
</dbReference>
<evidence type="ECO:0000259" key="2">
    <source>
        <dbReference type="PROSITE" id="PS50093"/>
    </source>
</evidence>
<feature type="signal peptide" evidence="1">
    <location>
        <begin position="1"/>
        <end position="23"/>
    </location>
</feature>
<organism evidence="3 4">
    <name type="scientific">Deinococcus ficus</name>
    <dbReference type="NCBI Taxonomy" id="317577"/>
    <lineage>
        <taxon>Bacteria</taxon>
        <taxon>Thermotogati</taxon>
        <taxon>Deinococcota</taxon>
        <taxon>Deinococci</taxon>
        <taxon>Deinococcales</taxon>
        <taxon>Deinococcaceae</taxon>
        <taxon>Deinococcus</taxon>
    </lineage>
</organism>
<dbReference type="InterPro" id="IPR035940">
    <property type="entry name" value="CAP_sf"/>
</dbReference>
<dbReference type="Gene3D" id="3.40.33.10">
    <property type="entry name" value="CAP"/>
    <property type="match status" value="1"/>
</dbReference>
<dbReference type="SUPFAM" id="SSF49299">
    <property type="entry name" value="PKD domain"/>
    <property type="match status" value="1"/>
</dbReference>
<dbReference type="KEGG" id="dfc:DFI_11840"/>
<proteinExistence type="predicted"/>
<keyword evidence="4" id="KW-1185">Reference proteome</keyword>
<dbReference type="InterPro" id="IPR014044">
    <property type="entry name" value="CAP_dom"/>
</dbReference>
<accession>A0A221SY66</accession>
<dbReference type="EMBL" id="CP021081">
    <property type="protein sequence ID" value="ASN81594.1"/>
    <property type="molecule type" value="Genomic_DNA"/>
</dbReference>
<name>A0A221SY66_9DEIO</name>
<dbReference type="InterPro" id="IPR000601">
    <property type="entry name" value="PKD_dom"/>
</dbReference>
<evidence type="ECO:0000313" key="4">
    <source>
        <dbReference type="Proteomes" id="UP000259030"/>
    </source>
</evidence>
<evidence type="ECO:0000313" key="3">
    <source>
        <dbReference type="EMBL" id="ASN81594.1"/>
    </source>
</evidence>
<evidence type="ECO:0000256" key="1">
    <source>
        <dbReference type="SAM" id="SignalP"/>
    </source>
</evidence>
<dbReference type="RefSeq" id="WP_043778607.1">
    <property type="nucleotide sequence ID" value="NZ_CP021081.1"/>
</dbReference>
<dbReference type="PROSITE" id="PS50093">
    <property type="entry name" value="PKD"/>
    <property type="match status" value="1"/>
</dbReference>
<dbReference type="CDD" id="cd00146">
    <property type="entry name" value="PKD"/>
    <property type="match status" value="1"/>
</dbReference>
<dbReference type="Gene3D" id="2.60.40.10">
    <property type="entry name" value="Immunoglobulins"/>
    <property type="match status" value="1"/>
</dbReference>
<dbReference type="InterPro" id="IPR013783">
    <property type="entry name" value="Ig-like_fold"/>
</dbReference>
<keyword evidence="1" id="KW-0732">Signal</keyword>
<dbReference type="InterPro" id="IPR022409">
    <property type="entry name" value="PKD/Chitinase_dom"/>
</dbReference>
<dbReference type="AlphaFoldDB" id="A0A221SY66"/>
<gene>
    <name evidence="3" type="ORF">DFI_11840</name>
</gene>
<dbReference type="CDD" id="cd05379">
    <property type="entry name" value="CAP_bacterial"/>
    <property type="match status" value="1"/>
</dbReference>
<sequence length="332" mass="34902">MSRRRAAPLLTLALAALPWDVLAQTGTTTTSFRVGYQADGALQAPLSVTFYAAAPAEYRIQWDFGDGTGAQGPAQAHVYYRPGTYEVGVTLLDARGRVAGQSSLKVNVVTNGPERAELTLLPGRGQLRVSGQGSVVYAPAAPQLTVNGQAVAAGAATRVGNGRVTVQSSVRSSAGTLLSKSVQFTMADLGGSAPFELEVLRLTNQARAGGWNCQTLKPGGRALAPLRQDAALDEAALAQSAGMALAGYFAHESALDGSTPLRRAQATGARFQVVAENIAAGQETPQEVVTGWLRSPGHCKNIMGDFTRIGLSFVNRPGTKYVRYWTQVFAQP</sequence>
<dbReference type="PANTHER" id="PTHR31157">
    <property type="entry name" value="SCP DOMAIN-CONTAINING PROTEIN"/>
    <property type="match status" value="1"/>
</dbReference>